<evidence type="ECO:0000313" key="2">
    <source>
        <dbReference type="Proteomes" id="UP001589870"/>
    </source>
</evidence>
<name>A0ABV6UBX3_9ACTN</name>
<protein>
    <submittedName>
        <fullName evidence="1">Uncharacterized protein</fullName>
    </submittedName>
</protein>
<comment type="caution">
    <text evidence="1">The sequence shown here is derived from an EMBL/GenBank/DDBJ whole genome shotgun (WGS) entry which is preliminary data.</text>
</comment>
<evidence type="ECO:0000313" key="1">
    <source>
        <dbReference type="EMBL" id="MFC0865701.1"/>
    </source>
</evidence>
<organism evidence="1 2">
    <name type="scientific">Sphaerimonospora cavernae</name>
    <dbReference type="NCBI Taxonomy" id="1740611"/>
    <lineage>
        <taxon>Bacteria</taxon>
        <taxon>Bacillati</taxon>
        <taxon>Actinomycetota</taxon>
        <taxon>Actinomycetes</taxon>
        <taxon>Streptosporangiales</taxon>
        <taxon>Streptosporangiaceae</taxon>
        <taxon>Sphaerimonospora</taxon>
    </lineage>
</organism>
<gene>
    <name evidence="1" type="ORF">ACFHYQ_25725</name>
</gene>
<keyword evidence="2" id="KW-1185">Reference proteome</keyword>
<dbReference type="EMBL" id="JBHMQT010000057">
    <property type="protein sequence ID" value="MFC0865701.1"/>
    <property type="molecule type" value="Genomic_DNA"/>
</dbReference>
<dbReference type="Proteomes" id="UP001589870">
    <property type="component" value="Unassembled WGS sequence"/>
</dbReference>
<dbReference type="RefSeq" id="WP_394303710.1">
    <property type="nucleotide sequence ID" value="NZ_JBHMQT010000057.1"/>
</dbReference>
<proteinExistence type="predicted"/>
<sequence length="94" mass="10586">MLVELTMRRAAGETPTDSPVDGVRIMALLPRRWHKDLLRARGEIIIRVHSDEETSEADIRARVTEILNSPEVSGWRLATCHTLVADPREKGKTS</sequence>
<accession>A0ABV6UBX3</accession>
<reference evidence="1 2" key="1">
    <citation type="submission" date="2024-09" db="EMBL/GenBank/DDBJ databases">
        <authorList>
            <person name="Sun Q."/>
            <person name="Mori K."/>
        </authorList>
    </citation>
    <scope>NUCLEOTIDE SEQUENCE [LARGE SCALE GENOMIC DNA]</scope>
    <source>
        <strain evidence="1 2">TBRC 1851</strain>
    </source>
</reference>